<evidence type="ECO:0000256" key="1">
    <source>
        <dbReference type="SAM" id="MobiDB-lite"/>
    </source>
</evidence>
<dbReference type="Proteomes" id="UP000019484">
    <property type="component" value="Unassembled WGS sequence"/>
</dbReference>
<feature type="compositionally biased region" description="Basic and acidic residues" evidence="1">
    <location>
        <begin position="72"/>
        <end position="86"/>
    </location>
</feature>
<dbReference type="eggNOG" id="ENOG502QU1R">
    <property type="taxonomic scope" value="Eukaryota"/>
</dbReference>
<dbReference type="HOGENOM" id="CLU_044737_0_0_1"/>
<sequence length="457" mass="49817">MASLRRTKNFASDGQTPIFLYTILKQLDLRSIDWNLVASSLDISNGHAARMRYSRMKQQFEGQSNQPKPPKAKKEKDGEGKSTKEKGKGKRLLLEEENERLAKQRNSTQNDVKKPRLEPSAYIEPAFTSSSIVSTGQQYTSPMWNQLMVKIEPASEYASLAGSHTSSAPVIKEEPNTSTSVINMQRSTSPIVKQEPTTTPMTSHEMSAATPITIKQEADTAMSYGAFTGMNPLSSSSARSYHLPNMPGRYMNGLEASHYMNSYGLPMGASTSSSGYTMPQSAPGYAYHPFMYQPSNRWPQAAVEHSVTNSMSPTADNISLNPLASSYEELLNMPLYVRHATPAEVQIPEMNYSRHAPAQPIDSRSEDAQHASRSANASGLGTKDNNIKAGNANPGVNSTHAPSSPDSALANLNDATSRATIETDFDADCEIDTAHTGMADGNDTRAVAVKREPVEAW</sequence>
<dbReference type="InterPro" id="IPR054505">
    <property type="entry name" value="Myb_DNA-bind_8"/>
</dbReference>
<evidence type="ECO:0000259" key="2">
    <source>
        <dbReference type="Pfam" id="PF22980"/>
    </source>
</evidence>
<evidence type="ECO:0000313" key="3">
    <source>
        <dbReference type="EMBL" id="EXJ90812.1"/>
    </source>
</evidence>
<feature type="region of interest" description="Disordered" evidence="1">
    <location>
        <begin position="356"/>
        <end position="410"/>
    </location>
</feature>
<comment type="caution">
    <text evidence="3">The sequence shown here is derived from an EMBL/GenBank/DDBJ whole genome shotgun (WGS) entry which is preliminary data.</text>
</comment>
<dbReference type="AlphaFoldDB" id="W9YD57"/>
<accession>W9YD57</accession>
<feature type="compositionally biased region" description="Polar residues" evidence="1">
    <location>
        <begin position="57"/>
        <end position="66"/>
    </location>
</feature>
<proteinExistence type="predicted"/>
<feature type="domain" description="Myb-like DNA-binding" evidence="2">
    <location>
        <begin position="18"/>
        <end position="61"/>
    </location>
</feature>
<gene>
    <name evidence="3" type="ORF">A1O1_03917</name>
</gene>
<feature type="compositionally biased region" description="Polar residues" evidence="1">
    <location>
        <begin position="394"/>
        <end position="406"/>
    </location>
</feature>
<reference evidence="3 4" key="1">
    <citation type="submission" date="2013-03" db="EMBL/GenBank/DDBJ databases">
        <title>The Genome Sequence of Capronia coronata CBS 617.96.</title>
        <authorList>
            <consortium name="The Broad Institute Genomics Platform"/>
            <person name="Cuomo C."/>
            <person name="de Hoog S."/>
            <person name="Gorbushina A."/>
            <person name="Walker B."/>
            <person name="Young S.K."/>
            <person name="Zeng Q."/>
            <person name="Gargeya S."/>
            <person name="Fitzgerald M."/>
            <person name="Haas B."/>
            <person name="Abouelleil A."/>
            <person name="Allen A.W."/>
            <person name="Alvarado L."/>
            <person name="Arachchi H.M."/>
            <person name="Berlin A.M."/>
            <person name="Chapman S.B."/>
            <person name="Gainer-Dewar J."/>
            <person name="Goldberg J."/>
            <person name="Griggs A."/>
            <person name="Gujja S."/>
            <person name="Hansen M."/>
            <person name="Howarth C."/>
            <person name="Imamovic A."/>
            <person name="Ireland A."/>
            <person name="Larimer J."/>
            <person name="McCowan C."/>
            <person name="Murphy C."/>
            <person name="Pearson M."/>
            <person name="Poon T.W."/>
            <person name="Priest M."/>
            <person name="Roberts A."/>
            <person name="Saif S."/>
            <person name="Shea T."/>
            <person name="Sisk P."/>
            <person name="Sykes S."/>
            <person name="Wortman J."/>
            <person name="Nusbaum C."/>
            <person name="Birren B."/>
        </authorList>
    </citation>
    <scope>NUCLEOTIDE SEQUENCE [LARGE SCALE GENOMIC DNA]</scope>
    <source>
        <strain evidence="3 4">CBS 617.96</strain>
    </source>
</reference>
<dbReference type="Pfam" id="PF22980">
    <property type="entry name" value="Myb_DNA-bind_8"/>
    <property type="match status" value="1"/>
</dbReference>
<keyword evidence="4" id="KW-1185">Reference proteome</keyword>
<dbReference type="EMBL" id="AMWN01000003">
    <property type="protein sequence ID" value="EXJ90812.1"/>
    <property type="molecule type" value="Genomic_DNA"/>
</dbReference>
<dbReference type="GeneID" id="19158805"/>
<dbReference type="OrthoDB" id="3944408at2759"/>
<organism evidence="3 4">
    <name type="scientific">Capronia coronata CBS 617.96</name>
    <dbReference type="NCBI Taxonomy" id="1182541"/>
    <lineage>
        <taxon>Eukaryota</taxon>
        <taxon>Fungi</taxon>
        <taxon>Dikarya</taxon>
        <taxon>Ascomycota</taxon>
        <taxon>Pezizomycotina</taxon>
        <taxon>Eurotiomycetes</taxon>
        <taxon>Chaetothyriomycetidae</taxon>
        <taxon>Chaetothyriales</taxon>
        <taxon>Herpotrichiellaceae</taxon>
        <taxon>Capronia</taxon>
    </lineage>
</organism>
<dbReference type="RefSeq" id="XP_007723006.1">
    <property type="nucleotide sequence ID" value="XM_007724816.1"/>
</dbReference>
<feature type="region of interest" description="Disordered" evidence="1">
    <location>
        <begin position="57"/>
        <end position="95"/>
    </location>
</feature>
<name>W9YD57_9EURO</name>
<dbReference type="STRING" id="1182541.W9YD57"/>
<evidence type="ECO:0000313" key="4">
    <source>
        <dbReference type="Proteomes" id="UP000019484"/>
    </source>
</evidence>
<protein>
    <recommendedName>
        <fullName evidence="2">Myb-like DNA-binding domain-containing protein</fullName>
    </recommendedName>
</protein>